<dbReference type="Pfam" id="PF01261">
    <property type="entry name" value="AP_endonuc_2"/>
    <property type="match status" value="1"/>
</dbReference>
<dbReference type="InterPro" id="IPR013022">
    <property type="entry name" value="Xyl_isomerase-like_TIM-brl"/>
</dbReference>
<dbReference type="EMBL" id="JALJOT010000006">
    <property type="protein sequence ID" value="KAK9909828.1"/>
    <property type="molecule type" value="Genomic_DNA"/>
</dbReference>
<accession>A0ABR2YRX9</accession>
<evidence type="ECO:0000259" key="1">
    <source>
        <dbReference type="Pfam" id="PF01261"/>
    </source>
</evidence>
<evidence type="ECO:0000313" key="3">
    <source>
        <dbReference type="Proteomes" id="UP001491310"/>
    </source>
</evidence>
<reference evidence="2 3" key="1">
    <citation type="journal article" date="2024" name="Nat. Commun.">
        <title>Phylogenomics reveals the evolutionary origins of lichenization in chlorophyte algae.</title>
        <authorList>
            <person name="Puginier C."/>
            <person name="Libourel C."/>
            <person name="Otte J."/>
            <person name="Skaloud P."/>
            <person name="Haon M."/>
            <person name="Grisel S."/>
            <person name="Petersen M."/>
            <person name="Berrin J.G."/>
            <person name="Delaux P.M."/>
            <person name="Dal Grande F."/>
            <person name="Keller J."/>
        </authorList>
    </citation>
    <scope>NUCLEOTIDE SEQUENCE [LARGE SCALE GENOMIC DNA]</scope>
    <source>
        <strain evidence="2 3">SAG 216-7</strain>
    </source>
</reference>
<dbReference type="Proteomes" id="UP001491310">
    <property type="component" value="Unassembled WGS sequence"/>
</dbReference>
<feature type="domain" description="Xylose isomerase-like TIM barrel" evidence="1">
    <location>
        <begin position="70"/>
        <end position="289"/>
    </location>
</feature>
<dbReference type="InterPro" id="IPR050312">
    <property type="entry name" value="IolE/XylAMocC-like"/>
</dbReference>
<gene>
    <name evidence="2" type="ORF">WJX75_008097</name>
</gene>
<protein>
    <recommendedName>
        <fullName evidence="1">Xylose isomerase-like TIM barrel domain-containing protein</fullName>
    </recommendedName>
</protein>
<dbReference type="InterPro" id="IPR036237">
    <property type="entry name" value="Xyl_isomerase-like_sf"/>
</dbReference>
<dbReference type="PANTHER" id="PTHR12110:SF41">
    <property type="entry name" value="INOSOSE DEHYDRATASE"/>
    <property type="match status" value="1"/>
</dbReference>
<evidence type="ECO:0000313" key="2">
    <source>
        <dbReference type="EMBL" id="KAK9909828.1"/>
    </source>
</evidence>
<proteinExistence type="predicted"/>
<name>A0ABR2YRX9_9CHLO</name>
<dbReference type="PANTHER" id="PTHR12110">
    <property type="entry name" value="HYDROXYPYRUVATE ISOMERASE"/>
    <property type="match status" value="1"/>
</dbReference>
<dbReference type="SUPFAM" id="SSF51658">
    <property type="entry name" value="Xylose isomerase-like"/>
    <property type="match status" value="1"/>
</dbReference>
<dbReference type="Gene3D" id="3.20.20.150">
    <property type="entry name" value="Divalent-metal-dependent TIM barrel enzymes"/>
    <property type="match status" value="1"/>
</dbReference>
<comment type="caution">
    <text evidence="2">The sequence shown here is derived from an EMBL/GenBank/DDBJ whole genome shotgun (WGS) entry which is preliminary data.</text>
</comment>
<organism evidence="2 3">
    <name type="scientific">Coccomyxa subellipsoidea</name>
    <dbReference type="NCBI Taxonomy" id="248742"/>
    <lineage>
        <taxon>Eukaryota</taxon>
        <taxon>Viridiplantae</taxon>
        <taxon>Chlorophyta</taxon>
        <taxon>core chlorophytes</taxon>
        <taxon>Trebouxiophyceae</taxon>
        <taxon>Trebouxiophyceae incertae sedis</taxon>
        <taxon>Coccomyxaceae</taxon>
        <taxon>Coccomyxa</taxon>
    </lineage>
</organism>
<keyword evidence="3" id="KW-1185">Reference proteome</keyword>
<sequence length="341" mass="36877">MSVLQLPLPSRIQAPKICPCNPRGGAVITRAASPVVNAAAVLPKNLIGIHSGVFVGDWRPEDAERAVKGAKEAGFDLIELNLSVPEEVDAESTKKVLEKYDLKASGSLGLSRATDISSSDAEIRKNGIKLLSGALKALKVAGGKYFVGVNFGAMDKYREPLTAEQWKHCVASLKEVASEAADYGIEYGLEVVNRYETNILNTAQQARELIGDIGMDNVTIHLDTYHMNIEENSMEQAIQAAGDKLGYIHIGESHRGYLGTGSVDFTGLFRGLAASGYTGPLTFESFSSAVVSPSLSNTLCVWRDLWDDPDDLAVKAHSFIESNWAAAYQLYSRPKAWSKPV</sequence>